<dbReference type="InterPro" id="IPR017439">
    <property type="entry name" value="Amidohydrolase"/>
</dbReference>
<dbReference type="EMBL" id="KL198009">
    <property type="protein sequence ID" value="KDQ26638.1"/>
    <property type="molecule type" value="Genomic_DNA"/>
</dbReference>
<organism evidence="4 5">
    <name type="scientific">Pleurotus ostreatus (strain PC15)</name>
    <name type="common">Oyster mushroom</name>
    <dbReference type="NCBI Taxonomy" id="1137138"/>
    <lineage>
        <taxon>Eukaryota</taxon>
        <taxon>Fungi</taxon>
        <taxon>Dikarya</taxon>
        <taxon>Basidiomycota</taxon>
        <taxon>Agaricomycotina</taxon>
        <taxon>Agaricomycetes</taxon>
        <taxon>Agaricomycetidae</taxon>
        <taxon>Agaricales</taxon>
        <taxon>Pleurotineae</taxon>
        <taxon>Pleurotaceae</taxon>
        <taxon>Pleurotus</taxon>
    </lineage>
</organism>
<dbReference type="InParanoid" id="A0A067NF09"/>
<dbReference type="GO" id="GO:0016805">
    <property type="term" value="F:dipeptidase activity"/>
    <property type="evidence" value="ECO:0007669"/>
    <property type="project" value="TreeGrafter"/>
</dbReference>
<evidence type="ECO:0000256" key="1">
    <source>
        <dbReference type="ARBA" id="ARBA00006247"/>
    </source>
</evidence>
<dbReference type="PANTHER" id="PTHR30575:SF0">
    <property type="entry name" value="XAA-ARG DIPEPTIDASE"/>
    <property type="match status" value="1"/>
</dbReference>
<dbReference type="VEuPathDB" id="FungiDB:PLEOSDRAFT_1089829"/>
<evidence type="ECO:0000256" key="2">
    <source>
        <dbReference type="SAM" id="MobiDB-lite"/>
    </source>
</evidence>
<dbReference type="SUPFAM" id="SSF53187">
    <property type="entry name" value="Zn-dependent exopeptidases"/>
    <property type="match status" value="1"/>
</dbReference>
<dbReference type="Gene3D" id="3.40.630.10">
    <property type="entry name" value="Zn peptidases"/>
    <property type="match status" value="1"/>
</dbReference>
<dbReference type="STRING" id="1137138.A0A067NF09"/>
<feature type="region of interest" description="Disordered" evidence="2">
    <location>
        <begin position="16"/>
        <end position="42"/>
    </location>
</feature>
<dbReference type="NCBIfam" id="TIGR01891">
    <property type="entry name" value="amidohydrolases"/>
    <property type="match status" value="1"/>
</dbReference>
<dbReference type="PANTHER" id="PTHR30575">
    <property type="entry name" value="PEPTIDASE M20"/>
    <property type="match status" value="1"/>
</dbReference>
<dbReference type="Gene3D" id="3.30.70.360">
    <property type="match status" value="1"/>
</dbReference>
<evidence type="ECO:0000259" key="3">
    <source>
        <dbReference type="Pfam" id="PF07687"/>
    </source>
</evidence>
<dbReference type="InterPro" id="IPR002933">
    <property type="entry name" value="Peptidase_M20"/>
</dbReference>
<dbReference type="InterPro" id="IPR036264">
    <property type="entry name" value="Bact_exopeptidase_dim_dom"/>
</dbReference>
<dbReference type="Pfam" id="PF07687">
    <property type="entry name" value="M20_dimer"/>
    <property type="match status" value="1"/>
</dbReference>
<dbReference type="CDD" id="cd05672">
    <property type="entry name" value="M20_ACY1L2-like"/>
    <property type="match status" value="1"/>
</dbReference>
<dbReference type="HOGENOM" id="CLU_031812_1_1_1"/>
<protein>
    <recommendedName>
        <fullName evidence="3">Peptidase M20 dimerisation domain-containing protein</fullName>
    </recommendedName>
</protein>
<feature type="compositionally biased region" description="Basic and acidic residues" evidence="2">
    <location>
        <begin position="19"/>
        <end position="29"/>
    </location>
</feature>
<dbReference type="AlphaFoldDB" id="A0A067NF09"/>
<accession>A0A067NF09</accession>
<reference evidence="5" key="1">
    <citation type="journal article" date="2014" name="Proc. Natl. Acad. Sci. U.S.A.">
        <title>Extensive sampling of basidiomycete genomes demonstrates inadequacy of the white-rot/brown-rot paradigm for wood decay fungi.</title>
        <authorList>
            <person name="Riley R."/>
            <person name="Salamov A.A."/>
            <person name="Brown D.W."/>
            <person name="Nagy L.G."/>
            <person name="Floudas D."/>
            <person name="Held B.W."/>
            <person name="Levasseur A."/>
            <person name="Lombard V."/>
            <person name="Morin E."/>
            <person name="Otillar R."/>
            <person name="Lindquist E.A."/>
            <person name="Sun H."/>
            <person name="LaButti K.M."/>
            <person name="Schmutz J."/>
            <person name="Jabbour D."/>
            <person name="Luo H."/>
            <person name="Baker S.E."/>
            <person name="Pisabarro A.G."/>
            <person name="Walton J.D."/>
            <person name="Blanchette R.A."/>
            <person name="Henrissat B."/>
            <person name="Martin F."/>
            <person name="Cullen D."/>
            <person name="Hibbett D.S."/>
            <person name="Grigoriev I.V."/>
        </authorList>
    </citation>
    <scope>NUCLEOTIDE SEQUENCE [LARGE SCALE GENOMIC DNA]</scope>
    <source>
        <strain evidence="5">PC15</strain>
    </source>
</reference>
<sequence>MSPPRLPGCFSALFHRSSKPSEKADKDATNKSPAPKYEDVYKSDLTPPCRQMNLCCDFSYAPPEKWWPSEGEEKPPAYSPSDSLKDIYRPDVLQTIERKLDELNSELRDLSLQIHGHPELGFEEKFAHDLLTDFMSSHGFTVTRHYLGLDTAWRAEFQRSEGGRVLGINSEMDALPGMGHACGHNLIAMSGVGVAIAVKAALEAHDIPGKVILLGTPAEEGGGGKIILLDRGGYDEMDACVMCHPSPGPQQSASTGSTNAMQPINVEYFGLAAHAGASPWEGTNALDAAFLAYSGISVLRQQIKPDHRVHGIIGPGKDWAVNVIPDYASMQWIIRTATYPELKVFQERVVACLQAAAMATGCEYKITYGLPYYDLHQNPAMGEEFSKIVGHRYGFITSTDGSTASTDFGNVTYRLPSLHPMFAIPTSPGGGNHTPAFAQSASTKAAHDAAIVITKGLAHTGFRLLSDDAFFTQVQCAHQMANGK</sequence>
<evidence type="ECO:0000313" key="4">
    <source>
        <dbReference type="EMBL" id="KDQ26638.1"/>
    </source>
</evidence>
<evidence type="ECO:0000313" key="5">
    <source>
        <dbReference type="Proteomes" id="UP000027073"/>
    </source>
</evidence>
<comment type="similarity">
    <text evidence="1">Belongs to the peptidase M20A family.</text>
</comment>
<dbReference type="SUPFAM" id="SSF55031">
    <property type="entry name" value="Bacterial exopeptidase dimerisation domain"/>
    <property type="match status" value="1"/>
</dbReference>
<dbReference type="OrthoDB" id="6119954at2759"/>
<dbReference type="FunFam" id="3.30.70.360:FF:000004">
    <property type="entry name" value="Peptidase M20 domain-containing protein 2"/>
    <property type="match status" value="1"/>
</dbReference>
<feature type="domain" description="Peptidase M20 dimerisation" evidence="3">
    <location>
        <begin position="266"/>
        <end position="357"/>
    </location>
</feature>
<gene>
    <name evidence="4" type="ORF">PLEOSDRAFT_1089829</name>
</gene>
<dbReference type="Proteomes" id="UP000027073">
    <property type="component" value="Unassembled WGS sequence"/>
</dbReference>
<dbReference type="InterPro" id="IPR011650">
    <property type="entry name" value="Peptidase_M20_dimer"/>
</dbReference>
<proteinExistence type="inferred from homology"/>
<name>A0A067NF09_PLEO1</name>
<dbReference type="InterPro" id="IPR052030">
    <property type="entry name" value="Peptidase_M20/M20A_hydrolases"/>
</dbReference>
<dbReference type="Pfam" id="PF01546">
    <property type="entry name" value="Peptidase_M20"/>
    <property type="match status" value="1"/>
</dbReference>